<evidence type="ECO:0000259" key="9">
    <source>
        <dbReference type="PROSITE" id="PS50928"/>
    </source>
</evidence>
<comment type="similarity">
    <text evidence="7">Belongs to the binding-protein-dependent transport system permease family. OppBC subfamily.</text>
</comment>
<dbReference type="SUPFAM" id="SSF161098">
    <property type="entry name" value="MetI-like"/>
    <property type="match status" value="1"/>
</dbReference>
<evidence type="ECO:0000256" key="7">
    <source>
        <dbReference type="ARBA" id="ARBA00024202"/>
    </source>
</evidence>
<keyword evidence="3" id="KW-1003">Cell membrane</keyword>
<dbReference type="Proteomes" id="UP000276349">
    <property type="component" value="Unassembled WGS sequence"/>
</dbReference>
<dbReference type="InterPro" id="IPR000515">
    <property type="entry name" value="MetI-like"/>
</dbReference>
<dbReference type="InterPro" id="IPR050366">
    <property type="entry name" value="BP-dependent_transpt_permease"/>
</dbReference>
<reference evidence="10 11" key="1">
    <citation type="submission" date="2018-12" db="EMBL/GenBank/DDBJ databases">
        <authorList>
            <person name="Yu L."/>
        </authorList>
    </citation>
    <scope>NUCLEOTIDE SEQUENCE [LARGE SCALE GENOMIC DNA]</scope>
    <source>
        <strain evidence="10 11">S5H2222</strain>
    </source>
</reference>
<dbReference type="InterPro" id="IPR025966">
    <property type="entry name" value="OppC_N"/>
</dbReference>
<dbReference type="InterPro" id="IPR035906">
    <property type="entry name" value="MetI-like_sf"/>
</dbReference>
<keyword evidence="5 8" id="KW-1133">Transmembrane helix</keyword>
<comment type="subcellular location">
    <subcellularLocation>
        <location evidence="1 8">Cell membrane</location>
        <topology evidence="1 8">Multi-pass membrane protein</topology>
    </subcellularLocation>
</comment>
<dbReference type="Pfam" id="PF00528">
    <property type="entry name" value="BPD_transp_1"/>
    <property type="match status" value="1"/>
</dbReference>
<dbReference type="Gene3D" id="1.10.3720.10">
    <property type="entry name" value="MetI-like"/>
    <property type="match status" value="1"/>
</dbReference>
<evidence type="ECO:0000256" key="4">
    <source>
        <dbReference type="ARBA" id="ARBA00022692"/>
    </source>
</evidence>
<dbReference type="AlphaFoldDB" id="A0A3S0KDH1"/>
<comment type="caution">
    <text evidence="10">The sequence shown here is derived from an EMBL/GenBank/DDBJ whole genome shotgun (WGS) entry which is preliminary data.</text>
</comment>
<feature type="transmembrane region" description="Helical" evidence="8">
    <location>
        <begin position="53"/>
        <end position="72"/>
    </location>
</feature>
<dbReference type="GO" id="GO:0005886">
    <property type="term" value="C:plasma membrane"/>
    <property type="evidence" value="ECO:0007669"/>
    <property type="project" value="UniProtKB-SubCell"/>
</dbReference>
<dbReference type="NCBIfam" id="NF045474">
    <property type="entry name" value="Opp2C"/>
    <property type="match status" value="1"/>
</dbReference>
<keyword evidence="4 8" id="KW-0812">Transmembrane</keyword>
<dbReference type="RefSeq" id="WP_126295810.1">
    <property type="nucleotide sequence ID" value="NZ_CP155468.1"/>
</dbReference>
<dbReference type="PANTHER" id="PTHR43386:SF1">
    <property type="entry name" value="D,D-DIPEPTIDE TRANSPORT SYSTEM PERMEASE PROTEIN DDPC-RELATED"/>
    <property type="match status" value="1"/>
</dbReference>
<keyword evidence="2 8" id="KW-0813">Transport</keyword>
<feature type="transmembrane region" description="Helical" evidence="8">
    <location>
        <begin position="121"/>
        <end position="145"/>
    </location>
</feature>
<evidence type="ECO:0000313" key="11">
    <source>
        <dbReference type="Proteomes" id="UP000276349"/>
    </source>
</evidence>
<feature type="transmembrane region" description="Helical" evidence="8">
    <location>
        <begin position="12"/>
        <end position="33"/>
    </location>
</feature>
<evidence type="ECO:0000256" key="5">
    <source>
        <dbReference type="ARBA" id="ARBA00022989"/>
    </source>
</evidence>
<dbReference type="OrthoDB" id="9797472at2"/>
<evidence type="ECO:0000256" key="3">
    <source>
        <dbReference type="ARBA" id="ARBA00022475"/>
    </source>
</evidence>
<dbReference type="InterPro" id="IPR053385">
    <property type="entry name" value="ABC_transport_permease"/>
</dbReference>
<feature type="transmembrane region" description="Helical" evidence="8">
    <location>
        <begin position="235"/>
        <end position="257"/>
    </location>
</feature>
<sequence length="275" mass="30468">MLKRLKQVNIGLLVGLVILLSISLLGLFAPWIAPHDPLAVNLAARLQSPSWTYPFGTDHLGRCILSRIIYGIRISATSALIIMFFTMLISVPIALLTGYVRGRSDNFMMRIIDSTLAIPDIVLTIAIVGLLGPGLVNMIFAIVVVRWASYVRFIRSLVIKISQEDYIFSARMAGNSHFRILKRYILPQIAMPILVFSALDLGKIVLNIASLSFLGLGSQPPTPEWGAMLNDATDYFQISPYVMFFPGLAIVLFVLSCQLVSERLGKHDITFSKEV</sequence>
<dbReference type="Pfam" id="PF12911">
    <property type="entry name" value="OppC_N"/>
    <property type="match status" value="1"/>
</dbReference>
<dbReference type="GO" id="GO:0055085">
    <property type="term" value="P:transmembrane transport"/>
    <property type="evidence" value="ECO:0007669"/>
    <property type="project" value="InterPro"/>
</dbReference>
<accession>A0A3S0KDH1</accession>
<evidence type="ECO:0000256" key="6">
    <source>
        <dbReference type="ARBA" id="ARBA00023136"/>
    </source>
</evidence>
<evidence type="ECO:0000256" key="8">
    <source>
        <dbReference type="RuleBase" id="RU363032"/>
    </source>
</evidence>
<feature type="transmembrane region" description="Helical" evidence="8">
    <location>
        <begin position="79"/>
        <end position="101"/>
    </location>
</feature>
<proteinExistence type="inferred from homology"/>
<feature type="domain" description="ABC transmembrane type-1" evidence="9">
    <location>
        <begin position="76"/>
        <end position="261"/>
    </location>
</feature>
<gene>
    <name evidence="10" type="ORF">EKG35_17350</name>
</gene>
<dbReference type="CDD" id="cd06261">
    <property type="entry name" value="TM_PBP2"/>
    <property type="match status" value="1"/>
</dbReference>
<feature type="transmembrane region" description="Helical" evidence="8">
    <location>
        <begin position="189"/>
        <end position="215"/>
    </location>
</feature>
<evidence type="ECO:0000256" key="1">
    <source>
        <dbReference type="ARBA" id="ARBA00004651"/>
    </source>
</evidence>
<protein>
    <submittedName>
        <fullName evidence="10">ABC transporter permease subunit</fullName>
    </submittedName>
</protein>
<dbReference type="EMBL" id="RXNR01000072">
    <property type="protein sequence ID" value="RTQ88852.1"/>
    <property type="molecule type" value="Genomic_DNA"/>
</dbReference>
<organism evidence="10 11">
    <name type="scientific">Lysinibacillus telephonicus</name>
    <dbReference type="NCBI Taxonomy" id="1714840"/>
    <lineage>
        <taxon>Bacteria</taxon>
        <taxon>Bacillati</taxon>
        <taxon>Bacillota</taxon>
        <taxon>Bacilli</taxon>
        <taxon>Bacillales</taxon>
        <taxon>Bacillaceae</taxon>
        <taxon>Lysinibacillus</taxon>
    </lineage>
</organism>
<name>A0A3S0KDH1_9BACI</name>
<keyword evidence="11" id="KW-1185">Reference proteome</keyword>
<keyword evidence="6 8" id="KW-0472">Membrane</keyword>
<dbReference type="PANTHER" id="PTHR43386">
    <property type="entry name" value="OLIGOPEPTIDE TRANSPORT SYSTEM PERMEASE PROTEIN APPC"/>
    <property type="match status" value="1"/>
</dbReference>
<dbReference type="PROSITE" id="PS50928">
    <property type="entry name" value="ABC_TM1"/>
    <property type="match status" value="1"/>
</dbReference>
<evidence type="ECO:0000313" key="10">
    <source>
        <dbReference type="EMBL" id="RTQ88852.1"/>
    </source>
</evidence>
<evidence type="ECO:0000256" key="2">
    <source>
        <dbReference type="ARBA" id="ARBA00022448"/>
    </source>
</evidence>